<name>A0A6N7ITF9_9FIRM</name>
<keyword evidence="1" id="KW-0001">2Fe-2S</keyword>
<dbReference type="PIRSF" id="PIRSF006816">
    <property type="entry name" value="Cyc3_hyd_g"/>
    <property type="match status" value="1"/>
</dbReference>
<dbReference type="Gene3D" id="3.40.50.80">
    <property type="entry name" value="Nucleotide-binding domain of ferredoxin-NADP reductase (FNR) module"/>
    <property type="match status" value="1"/>
</dbReference>
<dbReference type="Pfam" id="PF00175">
    <property type="entry name" value="NAD_binding_1"/>
    <property type="match status" value="1"/>
</dbReference>
<keyword evidence="1" id="KW-0479">Metal-binding</keyword>
<evidence type="ECO:0000313" key="3">
    <source>
        <dbReference type="EMBL" id="MQL53364.1"/>
    </source>
</evidence>
<keyword evidence="1" id="KW-0408">Iron</keyword>
<comment type="caution">
    <text evidence="3">The sequence shown here is derived from an EMBL/GenBank/DDBJ whole genome shotgun (WGS) entry which is preliminary data.</text>
</comment>
<organism evidence="3 4">
    <name type="scientific">Desulfofundulus thermobenzoicus</name>
    <dbReference type="NCBI Taxonomy" id="29376"/>
    <lineage>
        <taxon>Bacteria</taxon>
        <taxon>Bacillati</taxon>
        <taxon>Bacillota</taxon>
        <taxon>Clostridia</taxon>
        <taxon>Eubacteriales</taxon>
        <taxon>Peptococcaceae</taxon>
        <taxon>Desulfofundulus</taxon>
    </lineage>
</organism>
<gene>
    <name evidence="3" type="ORF">GFC01_14075</name>
</gene>
<dbReference type="GO" id="GO:0046872">
    <property type="term" value="F:metal ion binding"/>
    <property type="evidence" value="ECO:0007669"/>
    <property type="project" value="UniProtKB-KW"/>
</dbReference>
<comment type="cofactor">
    <cofactor evidence="1">
        <name>[2Fe-2S] cluster</name>
        <dbReference type="ChEBI" id="CHEBI:190135"/>
    </cofactor>
    <text evidence="1">Binds 1 [2Fe-2S] cluster per subunit.</text>
</comment>
<dbReference type="GO" id="GO:0006221">
    <property type="term" value="P:pyrimidine nucleotide biosynthetic process"/>
    <property type="evidence" value="ECO:0007669"/>
    <property type="project" value="InterPro"/>
</dbReference>
<dbReference type="PANTHER" id="PTHR43513:SF1">
    <property type="entry name" value="ANAEROBIC SULFITE REDUCTASE SUBUNIT B"/>
    <property type="match status" value="1"/>
</dbReference>
<dbReference type="PROSITE" id="PS51384">
    <property type="entry name" value="FAD_FR"/>
    <property type="match status" value="1"/>
</dbReference>
<dbReference type="Proteomes" id="UP000441717">
    <property type="component" value="Unassembled WGS sequence"/>
</dbReference>
<dbReference type="GO" id="GO:0016491">
    <property type="term" value="F:oxidoreductase activity"/>
    <property type="evidence" value="ECO:0007669"/>
    <property type="project" value="InterPro"/>
</dbReference>
<feature type="binding site" evidence="1">
    <location>
        <position position="254"/>
    </location>
    <ligand>
        <name>[2Fe-2S] cluster</name>
        <dbReference type="ChEBI" id="CHEBI:190135"/>
    </ligand>
</feature>
<dbReference type="OrthoDB" id="9796486at2"/>
<dbReference type="PRINTS" id="PR00410">
    <property type="entry name" value="PHEHYDRXLASE"/>
</dbReference>
<dbReference type="RefSeq" id="WP_152947839.1">
    <property type="nucleotide sequence ID" value="NZ_WHYR01000047.1"/>
</dbReference>
<dbReference type="InterPro" id="IPR039261">
    <property type="entry name" value="FNR_nucleotide-bd"/>
</dbReference>
<feature type="binding site" evidence="1">
    <location>
        <position position="257"/>
    </location>
    <ligand>
        <name>[2Fe-2S] cluster</name>
        <dbReference type="ChEBI" id="CHEBI:190135"/>
    </ligand>
</feature>
<dbReference type="GO" id="GO:0050660">
    <property type="term" value="F:flavin adenine dinucleotide binding"/>
    <property type="evidence" value="ECO:0007669"/>
    <property type="project" value="InterPro"/>
</dbReference>
<dbReference type="AlphaFoldDB" id="A0A6N7ITF9"/>
<dbReference type="SUPFAM" id="SSF52343">
    <property type="entry name" value="Ferredoxin reductase-like, C-terminal NADP-linked domain"/>
    <property type="match status" value="1"/>
</dbReference>
<evidence type="ECO:0000313" key="4">
    <source>
        <dbReference type="Proteomes" id="UP000441717"/>
    </source>
</evidence>
<evidence type="ECO:0000256" key="1">
    <source>
        <dbReference type="PIRSR" id="PIRSR006816-2"/>
    </source>
</evidence>
<dbReference type="Pfam" id="PF10418">
    <property type="entry name" value="DHODB_Fe-S_bind"/>
    <property type="match status" value="1"/>
</dbReference>
<dbReference type="InterPro" id="IPR001433">
    <property type="entry name" value="OxRdtase_FAD/NAD-bd"/>
</dbReference>
<dbReference type="CDD" id="cd06221">
    <property type="entry name" value="sulfite_reductase_like"/>
    <property type="match status" value="1"/>
</dbReference>
<dbReference type="SUPFAM" id="SSF63380">
    <property type="entry name" value="Riboflavin synthase domain-like"/>
    <property type="match status" value="1"/>
</dbReference>
<dbReference type="PANTHER" id="PTHR43513">
    <property type="entry name" value="DIHYDROOROTATE DEHYDROGENASE B (NAD(+)), ELECTRON TRANSFER SUBUNIT"/>
    <property type="match status" value="1"/>
</dbReference>
<keyword evidence="1" id="KW-0411">Iron-sulfur</keyword>
<reference evidence="3 4" key="1">
    <citation type="submission" date="2019-10" db="EMBL/GenBank/DDBJ databases">
        <title>Comparative genomics of sulfur disproportionating microorganisms.</title>
        <authorList>
            <person name="Ward L.M."/>
            <person name="Bertran E."/>
            <person name="Johnston D."/>
        </authorList>
    </citation>
    <scope>NUCLEOTIDE SEQUENCE [LARGE SCALE GENOMIC DNA]</scope>
    <source>
        <strain evidence="3 4">DSM 14055</strain>
    </source>
</reference>
<dbReference type="InterPro" id="IPR017938">
    <property type="entry name" value="Riboflavin_synthase-like_b-brl"/>
</dbReference>
<evidence type="ECO:0000259" key="2">
    <source>
        <dbReference type="PROSITE" id="PS51384"/>
    </source>
</evidence>
<feature type="domain" description="FAD-binding FR-type" evidence="2">
    <location>
        <begin position="10"/>
        <end position="110"/>
    </location>
</feature>
<dbReference type="Gene3D" id="2.40.30.10">
    <property type="entry name" value="Translation factors"/>
    <property type="match status" value="1"/>
</dbReference>
<dbReference type="GO" id="GO:0051537">
    <property type="term" value="F:2 iron, 2 sulfur cluster binding"/>
    <property type="evidence" value="ECO:0007669"/>
    <property type="project" value="UniProtKB-KW"/>
</dbReference>
<proteinExistence type="predicted"/>
<accession>A0A6N7ITF9</accession>
<keyword evidence="4" id="KW-1185">Reference proteome</keyword>
<feature type="binding site" evidence="1">
    <location>
        <position position="249"/>
    </location>
    <ligand>
        <name>[2Fe-2S] cluster</name>
        <dbReference type="ChEBI" id="CHEBI:190135"/>
    </ligand>
</feature>
<dbReference type="InterPro" id="IPR050353">
    <property type="entry name" value="PyrK_electron_transfer"/>
</dbReference>
<dbReference type="InterPro" id="IPR012165">
    <property type="entry name" value="Cyt_c3_hydrogenase_gsu"/>
</dbReference>
<protein>
    <submittedName>
        <fullName evidence="3">Hydrogenase</fullName>
    </submittedName>
</protein>
<feature type="binding site" evidence="1">
    <location>
        <position position="265"/>
    </location>
    <ligand>
        <name>[2Fe-2S] cluster</name>
        <dbReference type="ChEBI" id="CHEBI:190135"/>
    </ligand>
</feature>
<dbReference type="InterPro" id="IPR019480">
    <property type="entry name" value="Dihydroorotate_DH_Fe-S-bd"/>
</dbReference>
<sequence length="283" mass="31279">MSNCSCQNPLRPYPATITKIIDETPDVKSFQMVFDDPAVMENFKQKPGQVAQISIFGVGEATISITSSPTRRGLLEFSVKKVGLLTGALHQLDVGCKVGIRGPYGNHFPYEVMKGKDLLFIGGGIGLAPLRALIDFVLAEENRGDYGRVEIIYGARSMDDLCFKYDILERWPQAPGTTVYTTIDRAELGWDGHVGFVPAYLEEINPTPENKYAITCGPPIMIKFVLQALEKMGYTDDQVITTLEMKMKCGIGKCGRCNIGSKYVCLDGPVFYLSQLKNLPPEF</sequence>
<dbReference type="EMBL" id="WHYR01000047">
    <property type="protein sequence ID" value="MQL53364.1"/>
    <property type="molecule type" value="Genomic_DNA"/>
</dbReference>
<dbReference type="InterPro" id="IPR017927">
    <property type="entry name" value="FAD-bd_FR_type"/>
</dbReference>